<evidence type="ECO:0000313" key="1">
    <source>
        <dbReference type="EMBL" id="JAD27461.1"/>
    </source>
</evidence>
<proteinExistence type="predicted"/>
<protein>
    <submittedName>
        <fullName evidence="1">Uncharacterized protein</fullName>
    </submittedName>
</protein>
<organism evidence="1">
    <name type="scientific">Arundo donax</name>
    <name type="common">Giant reed</name>
    <name type="synonym">Donax arundinaceus</name>
    <dbReference type="NCBI Taxonomy" id="35708"/>
    <lineage>
        <taxon>Eukaryota</taxon>
        <taxon>Viridiplantae</taxon>
        <taxon>Streptophyta</taxon>
        <taxon>Embryophyta</taxon>
        <taxon>Tracheophyta</taxon>
        <taxon>Spermatophyta</taxon>
        <taxon>Magnoliopsida</taxon>
        <taxon>Liliopsida</taxon>
        <taxon>Poales</taxon>
        <taxon>Poaceae</taxon>
        <taxon>PACMAD clade</taxon>
        <taxon>Arundinoideae</taxon>
        <taxon>Arundineae</taxon>
        <taxon>Arundo</taxon>
    </lineage>
</organism>
<reference evidence="1" key="2">
    <citation type="journal article" date="2015" name="Data Brief">
        <title>Shoot transcriptome of the giant reed, Arundo donax.</title>
        <authorList>
            <person name="Barrero R.A."/>
            <person name="Guerrero F.D."/>
            <person name="Moolhuijzen P."/>
            <person name="Goolsby J.A."/>
            <person name="Tidwell J."/>
            <person name="Bellgard S.E."/>
            <person name="Bellgard M.I."/>
        </authorList>
    </citation>
    <scope>NUCLEOTIDE SEQUENCE</scope>
    <source>
        <tissue evidence="1">Shoot tissue taken approximately 20 cm above the soil surface</tissue>
    </source>
</reference>
<accession>A0A0A8YLJ0</accession>
<dbReference type="EMBL" id="GBRH01270434">
    <property type="protein sequence ID" value="JAD27461.1"/>
    <property type="molecule type" value="Transcribed_RNA"/>
</dbReference>
<sequence length="29" mass="3472">MIDSTQMKSQLRISYYVCYISLKKCIIEN</sequence>
<reference evidence="1" key="1">
    <citation type="submission" date="2014-09" db="EMBL/GenBank/DDBJ databases">
        <authorList>
            <person name="Magalhaes I.L.F."/>
            <person name="Oliveira U."/>
            <person name="Santos F.R."/>
            <person name="Vidigal T.H.D.A."/>
            <person name="Brescovit A.D."/>
            <person name="Santos A.J."/>
        </authorList>
    </citation>
    <scope>NUCLEOTIDE SEQUENCE</scope>
    <source>
        <tissue evidence="1">Shoot tissue taken approximately 20 cm above the soil surface</tissue>
    </source>
</reference>
<name>A0A0A8YLJ0_ARUDO</name>
<dbReference type="AlphaFoldDB" id="A0A0A8YLJ0"/>